<dbReference type="PANTHER" id="PTHR16897:SF2">
    <property type="entry name" value="OS03G0226600 PROTEIN"/>
    <property type="match status" value="1"/>
</dbReference>
<gene>
    <name evidence="2" type="ORF">POM88_042961</name>
</gene>
<evidence type="ECO:0008006" key="4">
    <source>
        <dbReference type="Google" id="ProtNLM"/>
    </source>
</evidence>
<keyword evidence="3" id="KW-1185">Reference proteome</keyword>
<feature type="compositionally biased region" description="Low complexity" evidence="1">
    <location>
        <begin position="563"/>
        <end position="573"/>
    </location>
</feature>
<organism evidence="2 3">
    <name type="scientific">Heracleum sosnowskyi</name>
    <dbReference type="NCBI Taxonomy" id="360622"/>
    <lineage>
        <taxon>Eukaryota</taxon>
        <taxon>Viridiplantae</taxon>
        <taxon>Streptophyta</taxon>
        <taxon>Embryophyta</taxon>
        <taxon>Tracheophyta</taxon>
        <taxon>Spermatophyta</taxon>
        <taxon>Magnoliopsida</taxon>
        <taxon>eudicotyledons</taxon>
        <taxon>Gunneridae</taxon>
        <taxon>Pentapetalae</taxon>
        <taxon>asterids</taxon>
        <taxon>campanulids</taxon>
        <taxon>Apiales</taxon>
        <taxon>Apiaceae</taxon>
        <taxon>Apioideae</taxon>
        <taxon>apioid superclade</taxon>
        <taxon>Tordylieae</taxon>
        <taxon>Tordyliinae</taxon>
        <taxon>Heracleum</taxon>
    </lineage>
</organism>
<reference evidence="2" key="2">
    <citation type="submission" date="2023-05" db="EMBL/GenBank/DDBJ databases">
        <authorList>
            <person name="Schelkunov M.I."/>
        </authorList>
    </citation>
    <scope>NUCLEOTIDE SEQUENCE</scope>
    <source>
        <strain evidence="2">Hsosn_3</strain>
        <tissue evidence="2">Leaf</tissue>
    </source>
</reference>
<dbReference type="PANTHER" id="PTHR16897">
    <property type="entry name" value="OS10G0105400 PROTEIN"/>
    <property type="match status" value="1"/>
</dbReference>
<accession>A0AAD8HHG4</accession>
<dbReference type="Proteomes" id="UP001237642">
    <property type="component" value="Unassembled WGS sequence"/>
</dbReference>
<dbReference type="EMBL" id="JAUIZM010000009">
    <property type="protein sequence ID" value="KAK1367400.1"/>
    <property type="molecule type" value="Genomic_DNA"/>
</dbReference>
<feature type="region of interest" description="Disordered" evidence="1">
    <location>
        <begin position="455"/>
        <end position="662"/>
    </location>
</feature>
<sequence length="707" mass="80612">MRKSTQEDDEPCEIWWTSDVSFDELQKYWNGLPRQGRQDVFKVDKKTFLKQAHENMVCSECRGYLVEEFSQMIMYRRSSQQDGAVDQDPCIDPWGCLTITGDGTQSLTLLDRYFLSTSLKEIQQVFDNALARERERKLLCPYSCGLGGRRWKQLGAKESCAVLTSPFPHEKLAEFWSSQGEESRQYLFKMTEEDFIEQLTSRFNDKKLCKYCRKNVVRQFRELKEQTITKKESGFHYEISHDTVQADWSQTFTNTYGSYRHFEWGIGTAKGKSDISAFKNVGLSKIVHVNGLDLSGLDACYITLRAWKTDGECTELSVEARTSMGQQYVHCSLAVGDGFVTVTEGEGIQNFFKHAEEIAIEDTNLVVANGNTLDGACSPPQRDASSPELARKFLLNAATVFFRDQVETALMKKRLRQNAHSIFVSLALKMLEERAHVSCKEHLRLEKQMKLLEEEAKEKNEEEERKERRKNKEREKKLRRKERAKEKEKKGETSSLTKQHLAPQINIEESTIVDEEPDATETVKITSSRPVSPHIQDEHEINDYMRNNMHNSSDARPDAKFASSNSKNCSSGSDEFAVVPRSAQSTTRAGDMSKINSGRNIPSSRDSPRRKEVREPTKLQKKYAQSHLESDVAVRSTLSGDGMEPYKPRETPGALSSLRSDDSVGGHSLVKFIHHDEGNLTSNNRDSFEEYNLFATSKGKTISIFSK</sequence>
<proteinExistence type="predicted"/>
<evidence type="ECO:0000313" key="2">
    <source>
        <dbReference type="EMBL" id="KAK1367400.1"/>
    </source>
</evidence>
<name>A0AAD8HHG4_9APIA</name>
<evidence type="ECO:0000256" key="1">
    <source>
        <dbReference type="SAM" id="MobiDB-lite"/>
    </source>
</evidence>
<reference evidence="2" key="1">
    <citation type="submission" date="2023-02" db="EMBL/GenBank/DDBJ databases">
        <title>Genome of toxic invasive species Heracleum sosnowskyi carries increased number of genes despite the absence of recent whole-genome duplications.</title>
        <authorList>
            <person name="Schelkunov M."/>
            <person name="Shtratnikova V."/>
            <person name="Makarenko M."/>
            <person name="Klepikova A."/>
            <person name="Omelchenko D."/>
            <person name="Novikova G."/>
            <person name="Obukhova E."/>
            <person name="Bogdanov V."/>
            <person name="Penin A."/>
            <person name="Logacheva M."/>
        </authorList>
    </citation>
    <scope>NUCLEOTIDE SEQUENCE</scope>
    <source>
        <strain evidence="2">Hsosn_3</strain>
        <tissue evidence="2">Leaf</tissue>
    </source>
</reference>
<feature type="compositionally biased region" description="Basic and acidic residues" evidence="1">
    <location>
        <begin position="606"/>
        <end position="618"/>
    </location>
</feature>
<feature type="compositionally biased region" description="Polar residues" evidence="1">
    <location>
        <begin position="582"/>
        <end position="605"/>
    </location>
</feature>
<evidence type="ECO:0000313" key="3">
    <source>
        <dbReference type="Proteomes" id="UP001237642"/>
    </source>
</evidence>
<dbReference type="AlphaFoldDB" id="A0AAD8HHG4"/>
<feature type="compositionally biased region" description="Basic and acidic residues" evidence="1">
    <location>
        <begin position="483"/>
        <end position="492"/>
    </location>
</feature>
<protein>
    <recommendedName>
        <fullName evidence="4">Stress response protein NST1</fullName>
    </recommendedName>
</protein>
<feature type="compositionally biased region" description="Basic and acidic residues" evidence="1">
    <location>
        <begin position="455"/>
        <end position="476"/>
    </location>
</feature>
<comment type="caution">
    <text evidence="2">The sequence shown here is derived from an EMBL/GenBank/DDBJ whole genome shotgun (WGS) entry which is preliminary data.</text>
</comment>